<dbReference type="AlphaFoldDB" id="A0A6V8M1U9"/>
<evidence type="ECO:0000313" key="4">
    <source>
        <dbReference type="Proteomes" id="UP000494245"/>
    </source>
</evidence>
<dbReference type="RefSeq" id="WP_173087054.1">
    <property type="nucleotide sequence ID" value="NZ_BLTE01000026.1"/>
</dbReference>
<dbReference type="PANTHER" id="PTHR47505">
    <property type="entry name" value="DNA UTILIZATION PROTEIN YHGH"/>
    <property type="match status" value="1"/>
</dbReference>
<dbReference type="InterPro" id="IPR051910">
    <property type="entry name" value="ComF/GntX_DNA_util-trans"/>
</dbReference>
<evidence type="ECO:0000256" key="1">
    <source>
        <dbReference type="ARBA" id="ARBA00008007"/>
    </source>
</evidence>
<keyword evidence="3" id="KW-0808">Transferase</keyword>
<dbReference type="PANTHER" id="PTHR47505:SF1">
    <property type="entry name" value="DNA UTILIZATION PROTEIN YHGH"/>
    <property type="match status" value="1"/>
</dbReference>
<dbReference type="EC" id="2.4.2.10" evidence="3"/>
<dbReference type="CDD" id="cd06223">
    <property type="entry name" value="PRTases_typeI"/>
    <property type="match status" value="1"/>
</dbReference>
<dbReference type="Gene3D" id="3.40.50.2020">
    <property type="match status" value="1"/>
</dbReference>
<dbReference type="Proteomes" id="UP000494245">
    <property type="component" value="Unassembled WGS sequence"/>
</dbReference>
<gene>
    <name evidence="3" type="primary">pyrE_2</name>
    <name evidence="3" type="ORF">NNJEOMEG_03789</name>
</gene>
<proteinExistence type="inferred from homology"/>
<protein>
    <submittedName>
        <fullName evidence="3">Orotate phosphoribosyltransferase</fullName>
        <ecNumber evidence="3">2.4.2.10</ecNumber>
    </submittedName>
</protein>
<accession>A0A6V8M1U9</accession>
<dbReference type="InterPro" id="IPR000836">
    <property type="entry name" value="PRTase_dom"/>
</dbReference>
<name>A0A6V8M1U9_9BACT</name>
<evidence type="ECO:0000259" key="2">
    <source>
        <dbReference type="Pfam" id="PF00156"/>
    </source>
</evidence>
<comment type="caution">
    <text evidence="3">The sequence shown here is derived from an EMBL/GenBank/DDBJ whole genome shotgun (WGS) entry which is preliminary data.</text>
</comment>
<keyword evidence="3" id="KW-0328">Glycosyltransferase</keyword>
<reference evidence="3 4" key="2">
    <citation type="submission" date="2020-05" db="EMBL/GenBank/DDBJ databases">
        <title>Draft genome sequence of Desulfovibrio sp. strainFSS-1.</title>
        <authorList>
            <person name="Shimoshige H."/>
            <person name="Kobayashi H."/>
            <person name="Maekawa T."/>
        </authorList>
    </citation>
    <scope>NUCLEOTIDE SEQUENCE [LARGE SCALE GENOMIC DNA]</scope>
    <source>
        <strain evidence="3 4">SIID29052-01</strain>
    </source>
</reference>
<sequence length="240" mass="25531">MILRLREALRALAGTRCQVCGAVTGGPWLCGECAGELRPRLGGFCTGCAALTEMDAQTPGLCGKCRTRPRPWSTAGFYGAYRGVLRDLVLGLKFGGRLAGLHLAGELLLHAHALHAARPGGLDPAPEVVAAVPVHRWRLARRGYNQSLELARRVAAGLGAPMDPEALRKTRATRPQSKLKARERLENLGGAFEARPESVRGRRVLLVDDVMTTGATLEACCRALAAAGAARADVLVLARD</sequence>
<keyword evidence="4" id="KW-1185">Reference proteome</keyword>
<dbReference type="GO" id="GO:0004588">
    <property type="term" value="F:orotate phosphoribosyltransferase activity"/>
    <property type="evidence" value="ECO:0007669"/>
    <property type="project" value="UniProtKB-EC"/>
</dbReference>
<dbReference type="InterPro" id="IPR029057">
    <property type="entry name" value="PRTase-like"/>
</dbReference>
<organism evidence="3 4">
    <name type="scientific">Fundidesulfovibrio magnetotacticus</name>
    <dbReference type="NCBI Taxonomy" id="2730080"/>
    <lineage>
        <taxon>Bacteria</taxon>
        <taxon>Pseudomonadati</taxon>
        <taxon>Thermodesulfobacteriota</taxon>
        <taxon>Desulfovibrionia</taxon>
        <taxon>Desulfovibrionales</taxon>
        <taxon>Desulfovibrionaceae</taxon>
        <taxon>Fundidesulfovibrio</taxon>
    </lineage>
</organism>
<comment type="similarity">
    <text evidence="1">Belongs to the ComF/GntX family.</text>
</comment>
<reference evidence="3 4" key="1">
    <citation type="submission" date="2020-04" db="EMBL/GenBank/DDBJ databases">
        <authorList>
            <consortium name="Desulfovibrio sp. FSS-1 genome sequencing consortium"/>
            <person name="Shimoshige H."/>
            <person name="Kobayashi H."/>
            <person name="Maekawa T."/>
        </authorList>
    </citation>
    <scope>NUCLEOTIDE SEQUENCE [LARGE SCALE GENOMIC DNA]</scope>
    <source>
        <strain evidence="3 4">SIID29052-01</strain>
    </source>
</reference>
<feature type="domain" description="Phosphoribosyltransferase" evidence="2">
    <location>
        <begin position="147"/>
        <end position="238"/>
    </location>
</feature>
<dbReference type="EMBL" id="BLTE01000026">
    <property type="protein sequence ID" value="GFK95916.1"/>
    <property type="molecule type" value="Genomic_DNA"/>
</dbReference>
<evidence type="ECO:0000313" key="3">
    <source>
        <dbReference type="EMBL" id="GFK95916.1"/>
    </source>
</evidence>
<dbReference type="SUPFAM" id="SSF53271">
    <property type="entry name" value="PRTase-like"/>
    <property type="match status" value="1"/>
</dbReference>
<dbReference type="Pfam" id="PF00156">
    <property type="entry name" value="Pribosyltran"/>
    <property type="match status" value="1"/>
</dbReference>